<evidence type="ECO:0000256" key="1">
    <source>
        <dbReference type="SAM" id="MobiDB-lite"/>
    </source>
</evidence>
<dbReference type="RefSeq" id="NP_001389462.1">
    <property type="nucleotide sequence ID" value="NM_001402533.1"/>
</dbReference>
<dbReference type="KEGG" id="zma:100278012"/>
<dbReference type="AlphaFoldDB" id="B6U325"/>
<accession>B6U325</accession>
<name>B6U325_MAIZE</name>
<protein>
    <submittedName>
        <fullName evidence="2">Uncharacterized protein</fullName>
    </submittedName>
</protein>
<evidence type="ECO:0000313" key="2">
    <source>
        <dbReference type="EMBL" id="ACG43758.1"/>
    </source>
</evidence>
<reference evidence="2" key="1">
    <citation type="journal article" date="2009" name="Plant Mol. Biol.">
        <title>Insights into corn genes derived from large-scale cDNA sequencing.</title>
        <authorList>
            <person name="Alexandrov N.N."/>
            <person name="Brover V.V."/>
            <person name="Freidin S."/>
            <person name="Troukhan M.E."/>
            <person name="Tatarinova T.V."/>
            <person name="Zhang H."/>
            <person name="Swaller T.J."/>
            <person name="Lu Y.P."/>
            <person name="Bouck J."/>
            <person name="Flavell R.B."/>
            <person name="Feldmann K.A."/>
        </authorList>
    </citation>
    <scope>NUCLEOTIDE SEQUENCE</scope>
</reference>
<organism evidence="2">
    <name type="scientific">Zea mays</name>
    <name type="common">Maize</name>
    <dbReference type="NCBI Taxonomy" id="4577"/>
    <lineage>
        <taxon>Eukaryota</taxon>
        <taxon>Viridiplantae</taxon>
        <taxon>Streptophyta</taxon>
        <taxon>Embryophyta</taxon>
        <taxon>Tracheophyta</taxon>
        <taxon>Spermatophyta</taxon>
        <taxon>Magnoliopsida</taxon>
        <taxon>Liliopsida</taxon>
        <taxon>Poales</taxon>
        <taxon>Poaceae</taxon>
        <taxon>PACMAD clade</taxon>
        <taxon>Panicoideae</taxon>
        <taxon>Andropogonodae</taxon>
        <taxon>Andropogoneae</taxon>
        <taxon>Tripsacinae</taxon>
        <taxon>Zea</taxon>
    </lineage>
</organism>
<dbReference type="GeneID" id="100278012"/>
<dbReference type="EMBL" id="EU971640">
    <property type="protein sequence ID" value="ACG43758.1"/>
    <property type="molecule type" value="mRNA"/>
</dbReference>
<sequence length="147" mass="16244">MELHGMRFSGFMVQLWPRDRVKSAAPTPLLPLSSPIKGSIPFCTPSQRSSNLLVNLYSSPPLRCSRRRHITPIGAADAVCRRRGRPEADTVLPSTFLRAVLCSSPSFESSEANCVVEDSNLIEDNPQDMLEQEGDAGDFDGDFDDEF</sequence>
<feature type="region of interest" description="Disordered" evidence="1">
    <location>
        <begin position="125"/>
        <end position="147"/>
    </location>
</feature>
<feature type="compositionally biased region" description="Acidic residues" evidence="1">
    <location>
        <begin position="130"/>
        <end position="147"/>
    </location>
</feature>
<proteinExistence type="evidence at transcript level"/>